<evidence type="ECO:0000313" key="2">
    <source>
        <dbReference type="Proteomes" id="UP000075544"/>
    </source>
</evidence>
<accession>A0A150HQ76</accession>
<dbReference type="RefSeq" id="WP_061525481.1">
    <property type="nucleotide sequence ID" value="NZ_JRHX01000087.1"/>
</dbReference>
<evidence type="ECO:0000313" key="1">
    <source>
        <dbReference type="EMBL" id="KXZ68766.1"/>
    </source>
</evidence>
<reference evidence="1 2" key="1">
    <citation type="journal article" date="2016" name="Sci. Rep.">
        <title>Genomic and phenotypic characterization of the species Acinetobacter venetianus.</title>
        <authorList>
            <person name="Fondi M."/>
            <person name="Maida I."/>
            <person name="Perrin E."/>
            <person name="Orlandini V."/>
            <person name="La Torre L."/>
            <person name="Bosi E."/>
            <person name="Negroni A."/>
            <person name="Zanaroli G."/>
            <person name="Fava F."/>
            <person name="Decorosi F."/>
            <person name="Giovannetti L."/>
            <person name="Viti C."/>
            <person name="Vaneechoutte M."/>
            <person name="Dijkshoorn L."/>
            <person name="Fani R."/>
        </authorList>
    </citation>
    <scope>NUCLEOTIDE SEQUENCE [LARGE SCALE GENOMIC DNA]</scope>
    <source>
        <strain evidence="1 2">LUH13518</strain>
    </source>
</reference>
<sequence length="106" mass="12036">MFDEENQNQDTNLNEYPTPYDYTLIVPLVGSSGESITTINLQEPVISEIEMMAENTKKFGSMKAFKNMLANHTKLDVATINKMGARDLNGIQKYYDYFLEGPTNTK</sequence>
<comment type="caution">
    <text evidence="1">The sequence shown here is derived from an EMBL/GenBank/DDBJ whole genome shotgun (WGS) entry which is preliminary data.</text>
</comment>
<dbReference type="AlphaFoldDB" id="A0A150HQ76"/>
<protein>
    <recommendedName>
        <fullName evidence="3">Phage tail assembly protein</fullName>
    </recommendedName>
</protein>
<name>A0A150HQ76_9GAMM</name>
<proteinExistence type="predicted"/>
<dbReference type="InterPro" id="IPR019289">
    <property type="entry name" value="Phage_tail_E/E"/>
</dbReference>
<dbReference type="EMBL" id="JRHX01000087">
    <property type="protein sequence ID" value="KXZ68766.1"/>
    <property type="molecule type" value="Genomic_DNA"/>
</dbReference>
<dbReference type="Pfam" id="PF10109">
    <property type="entry name" value="Phage_TAC_7"/>
    <property type="match status" value="1"/>
</dbReference>
<evidence type="ECO:0008006" key="3">
    <source>
        <dbReference type="Google" id="ProtNLM"/>
    </source>
</evidence>
<dbReference type="Proteomes" id="UP000075544">
    <property type="component" value="Unassembled WGS sequence"/>
</dbReference>
<dbReference type="PATRIC" id="fig|52133.19.peg.2972"/>
<organism evidence="1 2">
    <name type="scientific">Acinetobacter venetianus</name>
    <dbReference type="NCBI Taxonomy" id="52133"/>
    <lineage>
        <taxon>Bacteria</taxon>
        <taxon>Pseudomonadati</taxon>
        <taxon>Pseudomonadota</taxon>
        <taxon>Gammaproteobacteria</taxon>
        <taxon>Moraxellales</taxon>
        <taxon>Moraxellaceae</taxon>
        <taxon>Acinetobacter</taxon>
    </lineage>
</organism>
<gene>
    <name evidence="1" type="ORF">AVENLUH13518_02926</name>
</gene>